<reference evidence="3" key="1">
    <citation type="submission" date="2022-10" db="EMBL/GenBank/DDBJ databases">
        <title>Tapping the CABI collections for fungal endophytes: first genome assemblies for Collariella, Neodidymelliopsis, Ascochyta clinopodiicola, Didymella pomorum, Didymosphaeria variabile, Neocosmospora piperis and Neocucurbitaria cava.</title>
        <authorList>
            <person name="Hill R."/>
        </authorList>
    </citation>
    <scope>NUCLEOTIDE SEQUENCE</scope>
    <source>
        <strain evidence="3">IMI 360193</strain>
    </source>
</reference>
<dbReference type="EMBL" id="JAPEUV010000079">
    <property type="protein sequence ID" value="KAJ4334326.1"/>
    <property type="molecule type" value="Genomic_DNA"/>
</dbReference>
<feature type="region of interest" description="Disordered" evidence="2">
    <location>
        <begin position="132"/>
        <end position="173"/>
    </location>
</feature>
<gene>
    <name evidence="3" type="ORF">N0V87_006978</name>
</gene>
<evidence type="ECO:0000256" key="2">
    <source>
        <dbReference type="SAM" id="MobiDB-lite"/>
    </source>
</evidence>
<evidence type="ECO:0000313" key="4">
    <source>
        <dbReference type="Proteomes" id="UP001140562"/>
    </source>
</evidence>
<accession>A0A9W8WVP7</accession>
<dbReference type="AlphaFoldDB" id="A0A9W8WVP7"/>
<feature type="compositionally biased region" description="Low complexity" evidence="2">
    <location>
        <begin position="148"/>
        <end position="159"/>
    </location>
</feature>
<keyword evidence="1" id="KW-0175">Coiled coil</keyword>
<organism evidence="3 4">
    <name type="scientific">Didymella glomerata</name>
    <dbReference type="NCBI Taxonomy" id="749621"/>
    <lineage>
        <taxon>Eukaryota</taxon>
        <taxon>Fungi</taxon>
        <taxon>Dikarya</taxon>
        <taxon>Ascomycota</taxon>
        <taxon>Pezizomycotina</taxon>
        <taxon>Dothideomycetes</taxon>
        <taxon>Pleosporomycetidae</taxon>
        <taxon>Pleosporales</taxon>
        <taxon>Pleosporineae</taxon>
        <taxon>Didymellaceae</taxon>
        <taxon>Didymella</taxon>
    </lineage>
</organism>
<proteinExistence type="predicted"/>
<keyword evidence="4" id="KW-1185">Reference proteome</keyword>
<feature type="coiled-coil region" evidence="1">
    <location>
        <begin position="263"/>
        <end position="290"/>
    </location>
</feature>
<evidence type="ECO:0000256" key="1">
    <source>
        <dbReference type="SAM" id="Coils"/>
    </source>
</evidence>
<comment type="caution">
    <text evidence="3">The sequence shown here is derived from an EMBL/GenBank/DDBJ whole genome shotgun (WGS) entry which is preliminary data.</text>
</comment>
<dbReference type="Proteomes" id="UP001140562">
    <property type="component" value="Unassembled WGS sequence"/>
</dbReference>
<name>A0A9W8WVP7_9PLEO</name>
<feature type="region of interest" description="Disordered" evidence="2">
    <location>
        <begin position="178"/>
        <end position="197"/>
    </location>
</feature>
<evidence type="ECO:0000313" key="3">
    <source>
        <dbReference type="EMBL" id="KAJ4334326.1"/>
    </source>
</evidence>
<sequence>MTSRSGAFFGIPVWAYSDGIKATYYFSSNLGTDLTACASPISSGGKKSPENNFRTPFCYATASPEPTSSTRRANVQLEHVRELARERLALLVKFVFLLTNRIDNLPNKVGNDMLLHSKDLCIHVQRQKKIVKESSRKAASHFQDARRSSISARSTTIDADNTEGDTADAGGSQIMISEHSQTTGVAARNSKRVESDDDDLMAAATSSNAPKRMRTLQSEHTSSRLQSNFNSLVQQCKSELTNEVATQEQMSQTEIIQLRGEMIVNLEVEVKEWKEKFEKLNNKVQIFMKDD</sequence>
<protein>
    <submittedName>
        <fullName evidence="3">Uncharacterized protein</fullName>
    </submittedName>
</protein>